<dbReference type="AlphaFoldDB" id="A0A849VJT3"/>
<keyword evidence="2" id="KW-1185">Reference proteome</keyword>
<proteinExistence type="predicted"/>
<organism evidence="1 2">
    <name type="scientific">Pseudoalteromonas caenipelagi</name>
    <dbReference type="NCBI Taxonomy" id="2726988"/>
    <lineage>
        <taxon>Bacteria</taxon>
        <taxon>Pseudomonadati</taxon>
        <taxon>Pseudomonadota</taxon>
        <taxon>Gammaproteobacteria</taxon>
        <taxon>Alteromonadales</taxon>
        <taxon>Pseudoalteromonadaceae</taxon>
        <taxon>Pseudoalteromonas</taxon>
    </lineage>
</organism>
<protein>
    <submittedName>
        <fullName evidence="1">Phage tail assembly protein</fullName>
    </submittedName>
</protein>
<dbReference type="EMBL" id="JABBPG010000016">
    <property type="protein sequence ID" value="NOU53090.1"/>
    <property type="molecule type" value="Genomic_DNA"/>
</dbReference>
<gene>
    <name evidence="1" type="ORF">HG263_21555</name>
</gene>
<evidence type="ECO:0000313" key="1">
    <source>
        <dbReference type="EMBL" id="NOU53090.1"/>
    </source>
</evidence>
<reference evidence="1 2" key="1">
    <citation type="submission" date="2020-04" db="EMBL/GenBank/DDBJ databases">
        <title>Pseudoalteromonas caenipelagi sp. nov., isolated from a tidal flat.</title>
        <authorList>
            <person name="Park S."/>
            <person name="Yoon J.-H."/>
        </authorList>
    </citation>
    <scope>NUCLEOTIDE SEQUENCE [LARGE SCALE GENOMIC DNA]</scope>
    <source>
        <strain evidence="1 2">JBTF-M23</strain>
    </source>
</reference>
<dbReference type="InterPro" id="IPR019289">
    <property type="entry name" value="Phage_tail_E/E"/>
</dbReference>
<comment type="caution">
    <text evidence="1">The sequence shown here is derived from an EMBL/GenBank/DDBJ whole genome shotgun (WGS) entry which is preliminary data.</text>
</comment>
<sequence length="81" mass="9263">MSTTTITLAFPIEYKGETVSELSMRRPKLKDQLRSMTSGKSDAESEKDLFANLCEQAPDFMDELDLSDYQQVQNTFRSFLS</sequence>
<accession>A0A849VJT3</accession>
<name>A0A849VJT3_9GAMM</name>
<dbReference type="Pfam" id="PF10109">
    <property type="entry name" value="Phage_TAC_7"/>
    <property type="match status" value="1"/>
</dbReference>
<evidence type="ECO:0000313" key="2">
    <source>
        <dbReference type="Proteomes" id="UP000586305"/>
    </source>
</evidence>
<dbReference type="RefSeq" id="WP_171628126.1">
    <property type="nucleotide sequence ID" value="NZ_JABBPG010000016.1"/>
</dbReference>
<dbReference type="Proteomes" id="UP000586305">
    <property type="component" value="Unassembled WGS sequence"/>
</dbReference>